<feature type="transmembrane region" description="Helical" evidence="6">
    <location>
        <begin position="237"/>
        <end position="257"/>
    </location>
</feature>
<feature type="transmembrane region" description="Helical" evidence="6">
    <location>
        <begin position="211"/>
        <end position="230"/>
    </location>
</feature>
<reference evidence="8 9" key="1">
    <citation type="submission" date="2018-11" db="EMBL/GenBank/DDBJ databases">
        <title>Genomes From Bacteria Associated with the Canine Oral Cavity: a Test Case for Automated Genome-Based Taxonomic Assignment.</title>
        <authorList>
            <person name="Coil D.A."/>
            <person name="Jospin G."/>
            <person name="Darling A.E."/>
            <person name="Wallis C."/>
            <person name="Davis I.J."/>
            <person name="Harris S."/>
            <person name="Eisen J.A."/>
            <person name="Holcombe L.J."/>
            <person name="O'Flynn C."/>
        </authorList>
    </citation>
    <scope>NUCLEOTIDE SEQUENCE [LARGE SCALE GENOMIC DNA]</scope>
    <source>
        <strain evidence="8 9">OH2822_COT-296</strain>
    </source>
</reference>
<feature type="transmembrane region" description="Helical" evidence="6">
    <location>
        <begin position="660"/>
        <end position="682"/>
    </location>
</feature>
<keyword evidence="5 6" id="KW-0472">Membrane</keyword>
<dbReference type="PROSITE" id="PS50156">
    <property type="entry name" value="SSD"/>
    <property type="match status" value="1"/>
</dbReference>
<dbReference type="Pfam" id="PF03176">
    <property type="entry name" value="MMPL"/>
    <property type="match status" value="2"/>
</dbReference>
<evidence type="ECO:0000313" key="8">
    <source>
        <dbReference type="EMBL" id="RRD49962.1"/>
    </source>
</evidence>
<feature type="transmembrane region" description="Helical" evidence="6">
    <location>
        <begin position="694"/>
        <end position="719"/>
    </location>
</feature>
<dbReference type="AlphaFoldDB" id="A0A3P1WTM3"/>
<organism evidence="8 9">
    <name type="scientific">Arachnia propionica</name>
    <dbReference type="NCBI Taxonomy" id="1750"/>
    <lineage>
        <taxon>Bacteria</taxon>
        <taxon>Bacillati</taxon>
        <taxon>Actinomycetota</taxon>
        <taxon>Actinomycetes</taxon>
        <taxon>Propionibacteriales</taxon>
        <taxon>Propionibacteriaceae</taxon>
        <taxon>Arachnia</taxon>
    </lineage>
</organism>
<dbReference type="EMBL" id="RQYT01000010">
    <property type="protein sequence ID" value="RRD49962.1"/>
    <property type="molecule type" value="Genomic_DNA"/>
</dbReference>
<dbReference type="Proteomes" id="UP000280935">
    <property type="component" value="Unassembled WGS sequence"/>
</dbReference>
<keyword evidence="2" id="KW-1003">Cell membrane</keyword>
<sequence length="917" mass="97069">MIAPADGFPCTNVSSTVVYGFIGVSKWGPMSAQLYALGRWCHRHARTTLLAWLAVLVVLGGLAIGFRGQFEDVFKIPGSSSQVAIDKLRMTFPQGAMTQGMMIFVAEEGHRVDEFRDVIERAVTQLEGLDFVDSATSPWNEFITDLISDDGRAAIVVLLADLAGPATPDQLHQLTAVADGVRGQLPPGATVDMGGQVFNIELPEISPVEGIGLVVAFVVLTLVLGSLVAAGLPVVTAVAGVVVTMAVLLLVARISPITSTTPMLALMLGLAVGIDYALFILSRHRDQLREGMAPEESTARAIGTAGSAVVFAGLTVFIALLGLGVSGIPFLTIMGIFAALGVVAAVVIALTMLPALMGLMGERMRPRPRHRPEHAAPGRPSSYRWWVGIVTRRPVVVILAVVAVLGALTVPGLRLHSALPNSGHHAPDAPDRITYDLIARHFGVGRNGPLVVTADIIGSTDPLGLVEDLKQDILTVEGVAAVPLATPNRNAEVAMIQVVPTTASDDPATADLVQALRDRHDEWLQRHDVETAVTGMTALQIDVADRLAKALLPFGLLVVGLSLVLLAAVFRSVWVPVKATVGFLLSLGGAFGATALVFNDGWFKEIVNFERGMPVISFLPILLMGILFGLAMDYEVFLVSRIREEYVHGKPPLEAIRDGYVASGRVVVAAAVIMCAVFAFFVPGGMASIKQIAFALAVGVALDAFLIRMTFVPAVLALLGERAWWLPRWLDRVLPTFDVEGEVLSRELGMADWPGTDHVLHAEDLEVAGLVPPTSVALSRGNVVGIAGPVATRTGTALVLSGRLGATGGRARVAGQLLPGAESAVHRRTGFIDLAGERDVEAALARAVVKPGSVTFIDSVECVSTTEGRRLLDALIDRTRADADAALVLCASHESFLDPLDLDGVLDAAPPRDRSLR</sequence>
<feature type="transmembrane region" description="Helical" evidence="6">
    <location>
        <begin position="618"/>
        <end position="639"/>
    </location>
</feature>
<dbReference type="InterPro" id="IPR000731">
    <property type="entry name" value="SSD"/>
</dbReference>
<dbReference type="PANTHER" id="PTHR33406:SF13">
    <property type="entry name" value="MEMBRANE PROTEIN YDFJ"/>
    <property type="match status" value="1"/>
</dbReference>
<feature type="transmembrane region" description="Helical" evidence="6">
    <location>
        <begin position="577"/>
        <end position="598"/>
    </location>
</feature>
<comment type="caution">
    <text evidence="8">The sequence shown here is derived from an EMBL/GenBank/DDBJ whole genome shotgun (WGS) entry which is preliminary data.</text>
</comment>
<keyword evidence="3 6" id="KW-0812">Transmembrane</keyword>
<gene>
    <name evidence="8" type="ORF">EII35_06240</name>
</gene>
<evidence type="ECO:0000313" key="9">
    <source>
        <dbReference type="Proteomes" id="UP000280935"/>
    </source>
</evidence>
<keyword evidence="4 6" id="KW-1133">Transmembrane helix</keyword>
<feature type="transmembrane region" description="Helical" evidence="6">
    <location>
        <begin position="263"/>
        <end position="281"/>
    </location>
</feature>
<name>A0A3P1WTM3_9ACTN</name>
<dbReference type="Gene3D" id="1.20.1640.10">
    <property type="entry name" value="Multidrug efflux transporter AcrB transmembrane domain"/>
    <property type="match status" value="2"/>
</dbReference>
<feature type="transmembrane region" description="Helical" evidence="6">
    <location>
        <begin position="550"/>
        <end position="570"/>
    </location>
</feature>
<feature type="transmembrane region" description="Helical" evidence="6">
    <location>
        <begin position="330"/>
        <end position="359"/>
    </location>
</feature>
<dbReference type="SUPFAM" id="SSF82866">
    <property type="entry name" value="Multidrug efflux transporter AcrB transmembrane domain"/>
    <property type="match status" value="2"/>
</dbReference>
<feature type="transmembrane region" description="Helical" evidence="6">
    <location>
        <begin position="49"/>
        <end position="70"/>
    </location>
</feature>
<comment type="subcellular location">
    <subcellularLocation>
        <location evidence="1">Cell membrane</location>
        <topology evidence="1">Multi-pass membrane protein</topology>
    </subcellularLocation>
</comment>
<feature type="domain" description="SSD" evidence="7">
    <location>
        <begin position="227"/>
        <end position="359"/>
    </location>
</feature>
<evidence type="ECO:0000256" key="3">
    <source>
        <dbReference type="ARBA" id="ARBA00022692"/>
    </source>
</evidence>
<dbReference type="InterPro" id="IPR004869">
    <property type="entry name" value="MMPL_dom"/>
</dbReference>
<evidence type="ECO:0000256" key="5">
    <source>
        <dbReference type="ARBA" id="ARBA00023136"/>
    </source>
</evidence>
<feature type="transmembrane region" description="Helical" evidence="6">
    <location>
        <begin position="394"/>
        <end position="413"/>
    </location>
</feature>
<evidence type="ECO:0000256" key="4">
    <source>
        <dbReference type="ARBA" id="ARBA00022989"/>
    </source>
</evidence>
<dbReference type="InterPro" id="IPR050545">
    <property type="entry name" value="Mycobact_MmpL"/>
</dbReference>
<evidence type="ECO:0000256" key="2">
    <source>
        <dbReference type="ARBA" id="ARBA00022475"/>
    </source>
</evidence>
<feature type="transmembrane region" description="Helical" evidence="6">
    <location>
        <begin position="302"/>
        <end position="324"/>
    </location>
</feature>
<evidence type="ECO:0000256" key="6">
    <source>
        <dbReference type="SAM" id="Phobius"/>
    </source>
</evidence>
<evidence type="ECO:0000256" key="1">
    <source>
        <dbReference type="ARBA" id="ARBA00004651"/>
    </source>
</evidence>
<dbReference type="PANTHER" id="PTHR33406">
    <property type="entry name" value="MEMBRANE PROTEIN MJ1562-RELATED"/>
    <property type="match status" value="1"/>
</dbReference>
<dbReference type="GO" id="GO:0005886">
    <property type="term" value="C:plasma membrane"/>
    <property type="evidence" value="ECO:0007669"/>
    <property type="project" value="UniProtKB-SubCell"/>
</dbReference>
<evidence type="ECO:0000259" key="7">
    <source>
        <dbReference type="PROSITE" id="PS50156"/>
    </source>
</evidence>
<protein>
    <submittedName>
        <fullName evidence="8">MMPL family transporter</fullName>
    </submittedName>
</protein>
<dbReference type="OrthoDB" id="7051771at2"/>
<proteinExistence type="predicted"/>
<accession>A0A3P1WTM3</accession>